<dbReference type="AlphaFoldDB" id="Q89XR1"/>
<dbReference type="EnsemblBacteria" id="BAC45512">
    <property type="protein sequence ID" value="BAC45512"/>
    <property type="gene ID" value="BAC45512"/>
</dbReference>
<evidence type="ECO:0000313" key="3">
    <source>
        <dbReference type="Proteomes" id="UP000002526"/>
    </source>
</evidence>
<keyword evidence="1" id="KW-1133">Transmembrane helix</keyword>
<evidence type="ECO:0000256" key="1">
    <source>
        <dbReference type="SAM" id="Phobius"/>
    </source>
</evidence>
<accession>Q89XR1</accession>
<dbReference type="KEGG" id="bja:bsr0247"/>
<sequence length="96" mass="10671">MADLRGAAFLTDFFAAFATAPLRAVAFLLEVFVTFLETLFFLLAVFFATPHLLKLRRGGYGDHATVYRRVSAWRVVATLCHGPGARDAREPLRPLS</sequence>
<feature type="transmembrane region" description="Helical" evidence="1">
    <location>
        <begin position="24"/>
        <end position="48"/>
    </location>
</feature>
<protein>
    <submittedName>
        <fullName evidence="2">Bsr0247 protein</fullName>
    </submittedName>
</protein>
<name>Q89XR1_BRADU</name>
<keyword evidence="3" id="KW-1185">Reference proteome</keyword>
<proteinExistence type="predicted"/>
<evidence type="ECO:0000313" key="2">
    <source>
        <dbReference type="EMBL" id="BAC45512.1"/>
    </source>
</evidence>
<dbReference type="EMBL" id="BA000040">
    <property type="protein sequence ID" value="BAC45512.1"/>
    <property type="molecule type" value="Genomic_DNA"/>
</dbReference>
<dbReference type="InParanoid" id="Q89XR1"/>
<dbReference type="HOGENOM" id="CLU_2354224_0_0_5"/>
<gene>
    <name evidence="2" type="ordered locus">bsr0247</name>
</gene>
<keyword evidence="1" id="KW-0812">Transmembrane</keyword>
<reference evidence="3" key="1">
    <citation type="journal article" date="2002" name="DNA Res.">
        <title>Complete genomic sequence of nitrogen-fixing symbiotic bacterium Bradyrhizobium japonicum USDA110.</title>
        <authorList>
            <person name="Kaneko T."/>
            <person name="Nakamura Y."/>
            <person name="Sato S."/>
            <person name="Minamisawa K."/>
            <person name="Uchiumi T."/>
            <person name="Sasamoto S."/>
            <person name="Watanabe A."/>
            <person name="Idesawa K."/>
            <person name="Iriguchi M."/>
            <person name="Kawashima K."/>
            <person name="Kohara M."/>
            <person name="Matsumoto M."/>
            <person name="Shimpo S."/>
            <person name="Tsuruoka H."/>
            <person name="Wada T."/>
            <person name="Yamada M."/>
            <person name="Tabata S."/>
        </authorList>
    </citation>
    <scope>NUCLEOTIDE SEQUENCE [LARGE SCALE GENOMIC DNA]</scope>
    <source>
        <strain evidence="3">JCM 10833 / BCRC 13528 / IAM 13628 / NBRC 14792 / USDA 110</strain>
    </source>
</reference>
<keyword evidence="1" id="KW-0472">Membrane</keyword>
<dbReference type="Proteomes" id="UP000002526">
    <property type="component" value="Chromosome"/>
</dbReference>
<organism evidence="2 3">
    <name type="scientific">Bradyrhizobium diazoefficiens (strain JCM 10833 / BCRC 13528 / IAM 13628 / NBRC 14792 / USDA 110)</name>
    <dbReference type="NCBI Taxonomy" id="224911"/>
    <lineage>
        <taxon>Bacteria</taxon>
        <taxon>Pseudomonadati</taxon>
        <taxon>Pseudomonadota</taxon>
        <taxon>Alphaproteobacteria</taxon>
        <taxon>Hyphomicrobiales</taxon>
        <taxon>Nitrobacteraceae</taxon>
        <taxon>Bradyrhizobium</taxon>
    </lineage>
</organism>